<comment type="similarity">
    <text evidence="8">Belongs to the glycosyltransferase 22 family.</text>
</comment>
<evidence type="ECO:0000256" key="4">
    <source>
        <dbReference type="ARBA" id="ARBA00022692"/>
    </source>
</evidence>
<comment type="caution">
    <text evidence="10">The sequence shown here is derived from an EMBL/GenBank/DDBJ whole genome shotgun (WGS) entry which is preliminary data.</text>
</comment>
<dbReference type="PANTHER" id="PTHR22760:SF4">
    <property type="entry name" value="GPI MANNOSYLTRANSFERASE 3"/>
    <property type="match status" value="1"/>
</dbReference>
<feature type="transmembrane region" description="Helical" evidence="8">
    <location>
        <begin position="591"/>
        <end position="617"/>
    </location>
</feature>
<evidence type="ECO:0000256" key="2">
    <source>
        <dbReference type="ARBA" id="ARBA00022676"/>
    </source>
</evidence>
<keyword evidence="3" id="KW-0808">Transferase</keyword>
<organism evidence="10 11">
    <name type="scientific">Nannochloropsis gaditana</name>
    <dbReference type="NCBI Taxonomy" id="72520"/>
    <lineage>
        <taxon>Eukaryota</taxon>
        <taxon>Sar</taxon>
        <taxon>Stramenopiles</taxon>
        <taxon>Ochrophyta</taxon>
        <taxon>Eustigmatophyceae</taxon>
        <taxon>Eustigmatales</taxon>
        <taxon>Monodopsidaceae</taxon>
        <taxon>Nannochloropsis</taxon>
    </lineage>
</organism>
<evidence type="ECO:0000256" key="3">
    <source>
        <dbReference type="ARBA" id="ARBA00022679"/>
    </source>
</evidence>
<evidence type="ECO:0000256" key="6">
    <source>
        <dbReference type="ARBA" id="ARBA00022989"/>
    </source>
</evidence>
<gene>
    <name evidence="10" type="ORF">Naga_100001g19</name>
</gene>
<dbReference type="Pfam" id="PF03901">
    <property type="entry name" value="Glyco_transf_22"/>
    <property type="match status" value="1"/>
</dbReference>
<feature type="transmembrane region" description="Helical" evidence="8">
    <location>
        <begin position="629"/>
        <end position="648"/>
    </location>
</feature>
<reference evidence="10 11" key="1">
    <citation type="journal article" date="2014" name="Mol. Plant">
        <title>Chromosome Scale Genome Assembly and Transcriptome Profiling of Nannochloropsis gaditana in Nitrogen Depletion.</title>
        <authorList>
            <person name="Corteggiani Carpinelli E."/>
            <person name="Telatin A."/>
            <person name="Vitulo N."/>
            <person name="Forcato C."/>
            <person name="D'Angelo M."/>
            <person name="Schiavon R."/>
            <person name="Vezzi A."/>
            <person name="Giacometti G.M."/>
            <person name="Morosinotto T."/>
            <person name="Valle G."/>
        </authorList>
    </citation>
    <scope>NUCLEOTIDE SEQUENCE [LARGE SCALE GENOMIC DNA]</scope>
    <source>
        <strain evidence="10 11">B-31</strain>
    </source>
</reference>
<evidence type="ECO:0000313" key="10">
    <source>
        <dbReference type="EMBL" id="EWM26712.1"/>
    </source>
</evidence>
<keyword evidence="5 8" id="KW-0256">Endoplasmic reticulum</keyword>
<dbReference type="OrthoDB" id="414540at2759"/>
<accession>W7TKW2</accession>
<dbReference type="EC" id="2.4.1.-" evidence="8"/>
<protein>
    <recommendedName>
        <fullName evidence="8">Mannosyltransferase</fullName>
        <ecNumber evidence="8">2.4.1.-</ecNumber>
    </recommendedName>
</protein>
<evidence type="ECO:0000256" key="7">
    <source>
        <dbReference type="ARBA" id="ARBA00023136"/>
    </source>
</evidence>
<feature type="transmembrane region" description="Helical" evidence="8">
    <location>
        <begin position="738"/>
        <end position="764"/>
    </location>
</feature>
<name>W7TKW2_9STRA</name>
<dbReference type="EMBL" id="AZIL01000609">
    <property type="protein sequence ID" value="EWM26712.1"/>
    <property type="molecule type" value="Genomic_DNA"/>
</dbReference>
<dbReference type="PANTHER" id="PTHR22760">
    <property type="entry name" value="GLYCOSYLTRANSFERASE"/>
    <property type="match status" value="1"/>
</dbReference>
<feature type="transmembrane region" description="Helical" evidence="8">
    <location>
        <begin position="776"/>
        <end position="794"/>
    </location>
</feature>
<sequence>MCRPHRAVEAVPLQYHTISLQPRLVQPPTRQSHEENRMATLPDFKIHLNEEEGDSAIAAEACHMLKLINNYRTKLIPPYQSQFRVVAVIVYKNGQGDINHVCGTNSEPCMISGSICAERAALAALRHVPPPVTLLRLYVVSDQTHEALFPGILCKEFLSSMAGDDLRILVANAGTTDIRCLTLGALYPYASLYRHTDRNKLVVTGEAFIAKGMEIPQNDGPEEKLYREVLDSTARDDKDELHPIRYAAGVRFADGIQVVAWQKKGLEYGTTIDAVVQLAHAMEWRRGQGLPGPILLLQSDQFGILHAPSGHARGFLMEYDYGDLPLLVHETSSGKLLTLTVSETAPERPIINFESRTRKEDKGWRVDEFPSFNSLIARTQLISPDMSKLNSPGVASFLLFLALFAYRVLNAWTVKTYFNPDEYWQGPEVAHKLVFGSGLLTWEWESERIRSFIHPLLFAVFYALLKVTNLASRGAVAYGPSMVVQAFLTASTDLHVYWLAKRVMMHGSGDGDDAIARAETIARCALFCQCSNWFMWYAGVRTFSSSLEMALLVPAVYHWVALVERAESIEGGNRKSPRYLPPSRVGMTEPLSIVLGTVSIMVRPTALFAWVPLGFWRLSCTRLYDIPQYLLRVVLFWTVLVMLVSTLLDSYCYNRVSVLDQARNAGPGAHPTASTVPQWEWVFTPINFLRINLVAGVAVQYGSHPFHWYFTLGALTVLTTQLPFVLFGLRRALCRNRFFVWSPFSVVEFRPTALCLLALVVLTYPLGLSLSPHKEFRFLLPVLPFAHVLAGVVISEQMMFPRHEIVARSCGVAETKISAAPRRWRGERKPRFFLLSILFLATTHAPMAFYFSQIHQRGPIDVMQFLSSLLAEDAKGMGRGATRETGQHAGSEGEGGGGGGGRGRPEVVIDFLMPCHATPWTTHLHVPAYFMSSSPPICADNVAPSSFLGLSSYLFPTFLLPPSISSASTPSTSIVPPPRLLLRHLDCPPVLRPNTPRPNPTEAFLIDPLGYAMERYSNVINGASRGISPYVNAKSDDGDDCRIEREADSSSPPISSPSLPDYIVTFGSAARELESYLIIHKGYEIKASLFHSSFRGDMDSPRHEDSIVVFGLNQSVRT</sequence>
<keyword evidence="6 8" id="KW-1133">Transmembrane helix</keyword>
<dbReference type="Proteomes" id="UP000019335">
    <property type="component" value="Chromosome 8"/>
</dbReference>
<feature type="compositionally biased region" description="Gly residues" evidence="9">
    <location>
        <begin position="892"/>
        <end position="902"/>
    </location>
</feature>
<dbReference type="GO" id="GO:0000026">
    <property type="term" value="F:alpha-1,2-mannosyltransferase activity"/>
    <property type="evidence" value="ECO:0007669"/>
    <property type="project" value="TreeGrafter"/>
</dbReference>
<feature type="transmembrane region" description="Helical" evidence="8">
    <location>
        <begin position="832"/>
        <end position="851"/>
    </location>
</feature>
<keyword evidence="2 8" id="KW-0328">Glycosyltransferase</keyword>
<feature type="region of interest" description="Disordered" evidence="9">
    <location>
        <begin position="876"/>
        <end position="903"/>
    </location>
</feature>
<evidence type="ECO:0000256" key="1">
    <source>
        <dbReference type="ARBA" id="ARBA00004477"/>
    </source>
</evidence>
<dbReference type="SUPFAM" id="SSF53927">
    <property type="entry name" value="Cytidine deaminase-like"/>
    <property type="match status" value="1"/>
</dbReference>
<dbReference type="GO" id="GO:0006506">
    <property type="term" value="P:GPI anchor biosynthetic process"/>
    <property type="evidence" value="ECO:0007669"/>
    <property type="project" value="TreeGrafter"/>
</dbReference>
<evidence type="ECO:0000256" key="8">
    <source>
        <dbReference type="RuleBase" id="RU363075"/>
    </source>
</evidence>
<keyword evidence="4 8" id="KW-0812">Transmembrane</keyword>
<dbReference type="InterPro" id="IPR016193">
    <property type="entry name" value="Cytidine_deaminase-like"/>
</dbReference>
<keyword evidence="7 8" id="KW-0472">Membrane</keyword>
<evidence type="ECO:0000256" key="5">
    <source>
        <dbReference type="ARBA" id="ARBA00022824"/>
    </source>
</evidence>
<dbReference type="AlphaFoldDB" id="W7TKW2"/>
<dbReference type="GO" id="GO:0005789">
    <property type="term" value="C:endoplasmic reticulum membrane"/>
    <property type="evidence" value="ECO:0007669"/>
    <property type="project" value="UniProtKB-SubCell"/>
</dbReference>
<feature type="compositionally biased region" description="Basic and acidic residues" evidence="9">
    <location>
        <begin position="876"/>
        <end position="886"/>
    </location>
</feature>
<proteinExistence type="inferred from homology"/>
<feature type="transmembrane region" description="Helical" evidence="8">
    <location>
        <begin position="706"/>
        <end position="726"/>
    </location>
</feature>
<evidence type="ECO:0000313" key="11">
    <source>
        <dbReference type="Proteomes" id="UP000019335"/>
    </source>
</evidence>
<comment type="subcellular location">
    <subcellularLocation>
        <location evidence="1 8">Endoplasmic reticulum membrane</location>
        <topology evidence="1 8">Multi-pass membrane protein</topology>
    </subcellularLocation>
</comment>
<dbReference type="InterPro" id="IPR005599">
    <property type="entry name" value="GPI_mannosylTrfase"/>
</dbReference>
<keyword evidence="11" id="KW-1185">Reference proteome</keyword>
<evidence type="ECO:0000256" key="9">
    <source>
        <dbReference type="SAM" id="MobiDB-lite"/>
    </source>
</evidence>
<dbReference type="Gene3D" id="3.40.140.10">
    <property type="entry name" value="Cytidine Deaminase, domain 2"/>
    <property type="match status" value="1"/>
</dbReference>